<keyword evidence="1" id="KW-0472">Membrane</keyword>
<keyword evidence="1" id="KW-1133">Transmembrane helix</keyword>
<organism evidence="2 3">
    <name type="scientific">Mycobacterium kansasii</name>
    <dbReference type="NCBI Taxonomy" id="1768"/>
    <lineage>
        <taxon>Bacteria</taxon>
        <taxon>Bacillati</taxon>
        <taxon>Actinomycetota</taxon>
        <taxon>Actinomycetes</taxon>
        <taxon>Mycobacteriales</taxon>
        <taxon>Mycobacteriaceae</taxon>
        <taxon>Mycobacterium</taxon>
    </lineage>
</organism>
<dbReference type="AlphaFoldDB" id="A0A7G1IJW8"/>
<dbReference type="Proteomes" id="UP000516380">
    <property type="component" value="Chromosome"/>
</dbReference>
<keyword evidence="3" id="KW-1185">Reference proteome</keyword>
<evidence type="ECO:0000313" key="2">
    <source>
        <dbReference type="EMBL" id="BCI90035.1"/>
    </source>
</evidence>
<feature type="transmembrane region" description="Helical" evidence="1">
    <location>
        <begin position="12"/>
        <end position="34"/>
    </location>
</feature>
<proteinExistence type="predicted"/>
<protein>
    <submittedName>
        <fullName evidence="2">Uncharacterized protein</fullName>
    </submittedName>
</protein>
<reference evidence="2 3" key="1">
    <citation type="submission" date="2020-07" db="EMBL/GenBank/DDBJ databases">
        <title>Mycobacterium kansasii (former subtype) with zoonotic potential isolated from diseased indoor pet cat, Japan.</title>
        <authorList>
            <person name="Fukano H."/>
            <person name="Terazono T."/>
            <person name="Hoshino Y."/>
        </authorList>
    </citation>
    <scope>NUCLEOTIDE SEQUENCE [LARGE SCALE GENOMIC DNA]</scope>
    <source>
        <strain evidence="2 3">Kuro-I</strain>
    </source>
</reference>
<name>A0A7G1IJW8_MYCKA</name>
<accession>A0A7G1IJW8</accession>
<sequence length="95" mass="8930">MFASEVAIARSLASAGLSWVLGVALVLMVVAFAAVAGNAQRILLGVPSAGAPRIAVPATVAAAVTTGVIASVALGATAGPLAGLFNAAAGQFGAG</sequence>
<dbReference type="EMBL" id="AP023343">
    <property type="protein sequence ID" value="BCI90035.1"/>
    <property type="molecule type" value="Genomic_DNA"/>
</dbReference>
<gene>
    <name evidence="2" type="ORF">NIIDMKKI_52410</name>
</gene>
<evidence type="ECO:0000256" key="1">
    <source>
        <dbReference type="SAM" id="Phobius"/>
    </source>
</evidence>
<feature type="transmembrane region" description="Helical" evidence="1">
    <location>
        <begin position="54"/>
        <end position="76"/>
    </location>
</feature>
<keyword evidence="1" id="KW-0812">Transmembrane</keyword>
<evidence type="ECO:0000313" key="3">
    <source>
        <dbReference type="Proteomes" id="UP000516380"/>
    </source>
</evidence>